<protein>
    <submittedName>
        <fullName evidence="2">Uncharacterized protein</fullName>
    </submittedName>
</protein>
<dbReference type="OrthoDB" id="6183977at2759"/>
<feature type="region of interest" description="Disordered" evidence="1">
    <location>
        <begin position="188"/>
        <end position="207"/>
    </location>
</feature>
<feature type="region of interest" description="Disordered" evidence="1">
    <location>
        <begin position="1"/>
        <end position="23"/>
    </location>
</feature>
<dbReference type="EMBL" id="CACVKT020007298">
    <property type="protein sequence ID" value="CAC5407010.1"/>
    <property type="molecule type" value="Genomic_DNA"/>
</dbReference>
<organism evidence="2 3">
    <name type="scientific">Mytilus coruscus</name>
    <name type="common">Sea mussel</name>
    <dbReference type="NCBI Taxonomy" id="42192"/>
    <lineage>
        <taxon>Eukaryota</taxon>
        <taxon>Metazoa</taxon>
        <taxon>Spiralia</taxon>
        <taxon>Lophotrochozoa</taxon>
        <taxon>Mollusca</taxon>
        <taxon>Bivalvia</taxon>
        <taxon>Autobranchia</taxon>
        <taxon>Pteriomorphia</taxon>
        <taxon>Mytilida</taxon>
        <taxon>Mytiloidea</taxon>
        <taxon>Mytilidae</taxon>
        <taxon>Mytilinae</taxon>
        <taxon>Mytilus</taxon>
    </lineage>
</organism>
<dbReference type="AlphaFoldDB" id="A0A6J8DJ45"/>
<sequence length="207" mass="23921">MSDIGENDSFVTEHNEIDLSNDMIDNTQNGITDSQFNDQDMFNLIKSSFGQLDRKTFKHDLLKHTDTDDLRPIRNSLFDLIRNREQIYSDTKLVERTQRDNGQPLGEKLADDIYVIYQYLEGANNASELLRQCMSKSKRTATISDETDSKMSDILNKLSNKTNSTNNENTIVLSMLMEIKQMINDNMKPMNDKMTNSQKTLKMKQKC</sequence>
<evidence type="ECO:0000256" key="1">
    <source>
        <dbReference type="SAM" id="MobiDB-lite"/>
    </source>
</evidence>
<evidence type="ECO:0000313" key="3">
    <source>
        <dbReference type="Proteomes" id="UP000507470"/>
    </source>
</evidence>
<evidence type="ECO:0000313" key="2">
    <source>
        <dbReference type="EMBL" id="CAC5407010.1"/>
    </source>
</evidence>
<keyword evidence="3" id="KW-1185">Reference proteome</keyword>
<accession>A0A6J8DJ45</accession>
<dbReference type="Proteomes" id="UP000507470">
    <property type="component" value="Unassembled WGS sequence"/>
</dbReference>
<name>A0A6J8DJ45_MYTCO</name>
<reference evidence="2 3" key="1">
    <citation type="submission" date="2020-06" db="EMBL/GenBank/DDBJ databases">
        <authorList>
            <person name="Li R."/>
            <person name="Bekaert M."/>
        </authorList>
    </citation>
    <scope>NUCLEOTIDE SEQUENCE [LARGE SCALE GENOMIC DNA]</scope>
    <source>
        <strain evidence="3">wild</strain>
    </source>
</reference>
<gene>
    <name evidence="2" type="ORF">MCOR_40522</name>
</gene>
<proteinExistence type="predicted"/>